<dbReference type="RefSeq" id="WP_131854597.1">
    <property type="nucleotide sequence ID" value="NZ_SKFH01000084.1"/>
</dbReference>
<name>A0A4R4DTN5_9BACT</name>
<comment type="caution">
    <text evidence="2">The sequence shown here is derived from an EMBL/GenBank/DDBJ whole genome shotgun (WGS) entry which is preliminary data.</text>
</comment>
<reference evidence="2 3" key="1">
    <citation type="submission" date="2019-03" db="EMBL/GenBank/DDBJ databases">
        <authorList>
            <person name="Kim M.K.M."/>
        </authorList>
    </citation>
    <scope>NUCLEOTIDE SEQUENCE [LARGE SCALE GENOMIC DNA]</scope>
    <source>
        <strain evidence="2 3">17J68-15</strain>
    </source>
</reference>
<feature type="signal peptide" evidence="1">
    <location>
        <begin position="1"/>
        <end position="19"/>
    </location>
</feature>
<dbReference type="OrthoDB" id="7794186at2"/>
<dbReference type="Proteomes" id="UP000295164">
    <property type="component" value="Unassembled WGS sequence"/>
</dbReference>
<gene>
    <name evidence="2" type="ORF">E0486_18655</name>
</gene>
<dbReference type="AlphaFoldDB" id="A0A4R4DTN5"/>
<dbReference type="Gene3D" id="2.60.40.10">
    <property type="entry name" value="Immunoglobulins"/>
    <property type="match status" value="1"/>
</dbReference>
<evidence type="ECO:0000313" key="2">
    <source>
        <dbReference type="EMBL" id="TCZ63418.1"/>
    </source>
</evidence>
<sequence length="576" mass="57961">MKKHLFSILLLILSVCLYAQRGRRAPAPVAAPPTFQLSSANGLPRPLLSRLTQDEPAPDSIAYPGTPYCRDTGSAQPLVTGTPGGSFSATPSGLPIDAATGIINLSTAQAGTYTVTYRAGSSSVTTSVAIRPDSFVAGQPNQVLCAGTAAPATVFDGLPGLAYSWTNAAPAIGLPAAGTGDLPAFTAQNSGTAPLLASIRVQPSGGSGCSIQAFVFRITINPTPTVNAVSNQTVCAGQSTTPVIFTGAVPGTIFSWTNDNSAIGLVAAGTGTIPAFLPLSPNGLPQTATIKVTPRANACNGTPIAFNLSVSPAAGSISYLQASYCPGGRAFVQRTGSGGGQFSAAPSGLNLDAQSGTVNLAASAAGSFTITYSVAAGSGCNATATTSLTVLPRATVNPAPNAVFCNGQASTPVTFSGNASSYRWTNDNPSIGLATGGTGSLPSFVPTGTGTATLRVVPEGGAGTCTGKAMVFRIRVADCSVAPEDSVVVPPGALRTAAITLFPNPTRGLVTVRVEGYSGPLNATLVTSAGFVKKGLLYVRNNTATLDMGGLSAGYYIVQLSDPFTGETVQRSLVRQ</sequence>
<evidence type="ECO:0000256" key="1">
    <source>
        <dbReference type="SAM" id="SignalP"/>
    </source>
</evidence>
<dbReference type="InterPro" id="IPR013783">
    <property type="entry name" value="Ig-like_fold"/>
</dbReference>
<protein>
    <submittedName>
        <fullName evidence="2">T9SS type A sorting domain-containing protein</fullName>
    </submittedName>
</protein>
<organism evidence="2 3">
    <name type="scientific">Flaviaesturariibacter aridisoli</name>
    <dbReference type="NCBI Taxonomy" id="2545761"/>
    <lineage>
        <taxon>Bacteria</taxon>
        <taxon>Pseudomonadati</taxon>
        <taxon>Bacteroidota</taxon>
        <taxon>Chitinophagia</taxon>
        <taxon>Chitinophagales</taxon>
        <taxon>Chitinophagaceae</taxon>
        <taxon>Flaviaestuariibacter</taxon>
    </lineage>
</organism>
<accession>A0A4R4DTN5</accession>
<dbReference type="EMBL" id="SKFH01000084">
    <property type="protein sequence ID" value="TCZ63418.1"/>
    <property type="molecule type" value="Genomic_DNA"/>
</dbReference>
<keyword evidence="3" id="KW-1185">Reference proteome</keyword>
<keyword evidence="1" id="KW-0732">Signal</keyword>
<evidence type="ECO:0000313" key="3">
    <source>
        <dbReference type="Proteomes" id="UP000295164"/>
    </source>
</evidence>
<feature type="chain" id="PRO_5020538416" evidence="1">
    <location>
        <begin position="20"/>
        <end position="576"/>
    </location>
</feature>
<proteinExistence type="predicted"/>